<dbReference type="InterPro" id="IPR046164">
    <property type="entry name" value="DUF6166"/>
</dbReference>
<name>A0A382YEY9_9ZZZZ</name>
<proteinExistence type="predicted"/>
<dbReference type="EMBL" id="UINC01175260">
    <property type="protein sequence ID" value="SVD81794.1"/>
    <property type="molecule type" value="Genomic_DNA"/>
</dbReference>
<dbReference type="AlphaFoldDB" id="A0A382YEY9"/>
<accession>A0A382YEY9</accession>
<dbReference type="Pfam" id="PF19663">
    <property type="entry name" value="DUF6166"/>
    <property type="match status" value="1"/>
</dbReference>
<organism evidence="1">
    <name type="scientific">marine metagenome</name>
    <dbReference type="NCBI Taxonomy" id="408172"/>
    <lineage>
        <taxon>unclassified sequences</taxon>
        <taxon>metagenomes</taxon>
        <taxon>ecological metagenomes</taxon>
    </lineage>
</organism>
<protein>
    <submittedName>
        <fullName evidence="1">Uncharacterized protein</fullName>
    </submittedName>
</protein>
<reference evidence="1" key="1">
    <citation type="submission" date="2018-05" db="EMBL/GenBank/DDBJ databases">
        <authorList>
            <person name="Lanie J.A."/>
            <person name="Ng W.-L."/>
            <person name="Kazmierczak K.M."/>
            <person name="Andrzejewski T.M."/>
            <person name="Davidsen T.M."/>
            <person name="Wayne K.J."/>
            <person name="Tettelin H."/>
            <person name="Glass J.I."/>
            <person name="Rusch D."/>
            <person name="Podicherti R."/>
            <person name="Tsui H.-C.T."/>
            <person name="Winkler M.E."/>
        </authorList>
    </citation>
    <scope>NUCLEOTIDE SEQUENCE</scope>
</reference>
<evidence type="ECO:0000313" key="1">
    <source>
        <dbReference type="EMBL" id="SVD81794.1"/>
    </source>
</evidence>
<gene>
    <name evidence="1" type="ORF">METZ01_LOCUS434648</name>
</gene>
<sequence>MEHLSACVYRGKRGQDSCSVTVDGEPLDPRHHVRAVPMAEFEWGYKGGGPGRLAFAILAHHFGDSGKALASYKNFRDNVIAELVDEEWALGSAQIDSFLKGAVTVSMTLDELLDKVRGRSR</sequence>